<protein>
    <recommendedName>
        <fullName evidence="7">Tubulin/FtsZ 2-layer sandwich domain-containing protein</fullName>
    </recommendedName>
</protein>
<dbReference type="Gene3D" id="3.40.50.1440">
    <property type="entry name" value="Tubulin/FtsZ, GTPase domain"/>
    <property type="match status" value="1"/>
</dbReference>
<keyword evidence="5" id="KW-0547">Nucleotide-binding</keyword>
<name>A0ABQ9W446_SAGOE</name>
<evidence type="ECO:0000313" key="9">
    <source>
        <dbReference type="Proteomes" id="UP001266305"/>
    </source>
</evidence>
<dbReference type="Pfam" id="PF03953">
    <property type="entry name" value="Tubulin_C"/>
    <property type="match status" value="1"/>
</dbReference>
<dbReference type="EMBL" id="JASSZA010000003">
    <property type="protein sequence ID" value="KAK2116403.1"/>
    <property type="molecule type" value="Genomic_DNA"/>
</dbReference>
<keyword evidence="9" id="KW-1185">Reference proteome</keyword>
<comment type="subcellular location">
    <subcellularLocation>
        <location evidence="1">Cytoplasm</location>
    </subcellularLocation>
</comment>
<keyword evidence="6" id="KW-0342">GTP-binding</keyword>
<feature type="domain" description="Tubulin/FtsZ 2-layer sandwich" evidence="7">
    <location>
        <begin position="78"/>
        <end position="147"/>
    </location>
</feature>
<evidence type="ECO:0000259" key="7">
    <source>
        <dbReference type="Pfam" id="PF03953"/>
    </source>
</evidence>
<evidence type="ECO:0000256" key="5">
    <source>
        <dbReference type="ARBA" id="ARBA00022741"/>
    </source>
</evidence>
<evidence type="ECO:0000256" key="4">
    <source>
        <dbReference type="ARBA" id="ARBA00022701"/>
    </source>
</evidence>
<evidence type="ECO:0000256" key="1">
    <source>
        <dbReference type="ARBA" id="ARBA00004496"/>
    </source>
</evidence>
<dbReference type="InterPro" id="IPR000217">
    <property type="entry name" value="Tubulin"/>
</dbReference>
<dbReference type="InterPro" id="IPR018316">
    <property type="entry name" value="Tubulin/FtsZ_2-layer-sand-dom"/>
</dbReference>
<evidence type="ECO:0000256" key="6">
    <source>
        <dbReference type="ARBA" id="ARBA00023134"/>
    </source>
</evidence>
<sequence>MGTLLISKIQEFPDRTMNMFSVVHSPKNPKAATPTYGDLNHLVSATMSGVTTCLHFPGQLNSDLQKLATNMVPFCCRHFFMPSFALLTSGGSQQSRALSVHELAQQMLDAKNMMAACNPHHDRYLTVAAMFRGCISMKEVDKQMLNI</sequence>
<dbReference type="Proteomes" id="UP001266305">
    <property type="component" value="Unassembled WGS sequence"/>
</dbReference>
<evidence type="ECO:0000256" key="2">
    <source>
        <dbReference type="ARBA" id="ARBA00009636"/>
    </source>
</evidence>
<evidence type="ECO:0000256" key="3">
    <source>
        <dbReference type="ARBA" id="ARBA00022490"/>
    </source>
</evidence>
<organism evidence="8 9">
    <name type="scientific">Saguinus oedipus</name>
    <name type="common">Cotton-top tamarin</name>
    <name type="synonym">Oedipomidas oedipus</name>
    <dbReference type="NCBI Taxonomy" id="9490"/>
    <lineage>
        <taxon>Eukaryota</taxon>
        <taxon>Metazoa</taxon>
        <taxon>Chordata</taxon>
        <taxon>Craniata</taxon>
        <taxon>Vertebrata</taxon>
        <taxon>Euteleostomi</taxon>
        <taxon>Mammalia</taxon>
        <taxon>Eutheria</taxon>
        <taxon>Euarchontoglires</taxon>
        <taxon>Primates</taxon>
        <taxon>Haplorrhini</taxon>
        <taxon>Platyrrhini</taxon>
        <taxon>Cebidae</taxon>
        <taxon>Callitrichinae</taxon>
        <taxon>Saguinus</taxon>
    </lineage>
</organism>
<dbReference type="InterPro" id="IPR036525">
    <property type="entry name" value="Tubulin/FtsZ_GTPase_sf"/>
</dbReference>
<comment type="caution">
    <text evidence="8">The sequence shown here is derived from an EMBL/GenBank/DDBJ whole genome shotgun (WGS) entry which is preliminary data.</text>
</comment>
<reference evidence="8 9" key="1">
    <citation type="submission" date="2023-05" db="EMBL/GenBank/DDBJ databases">
        <title>B98-5 Cell Line De Novo Hybrid Assembly: An Optical Mapping Approach.</title>
        <authorList>
            <person name="Kananen K."/>
            <person name="Auerbach J.A."/>
            <person name="Kautto E."/>
            <person name="Blachly J.S."/>
        </authorList>
    </citation>
    <scope>NUCLEOTIDE SEQUENCE [LARGE SCALE GENOMIC DNA]</scope>
    <source>
        <strain evidence="8">B95-8</strain>
        <tissue evidence="8">Cell line</tissue>
    </source>
</reference>
<keyword evidence="4" id="KW-0493">Microtubule</keyword>
<proteinExistence type="inferred from homology"/>
<dbReference type="PANTHER" id="PTHR11588">
    <property type="entry name" value="TUBULIN"/>
    <property type="match status" value="1"/>
</dbReference>
<dbReference type="InterPro" id="IPR008280">
    <property type="entry name" value="Tub_FtsZ_C"/>
</dbReference>
<accession>A0ABQ9W446</accession>
<evidence type="ECO:0000313" key="8">
    <source>
        <dbReference type="EMBL" id="KAK2116403.1"/>
    </source>
</evidence>
<gene>
    <name evidence="8" type="ORF">P7K49_007029</name>
</gene>
<dbReference type="SUPFAM" id="SSF55307">
    <property type="entry name" value="Tubulin C-terminal domain-like"/>
    <property type="match status" value="1"/>
</dbReference>
<keyword evidence="3" id="KW-0963">Cytoplasm</keyword>
<comment type="similarity">
    <text evidence="2">Belongs to the tubulin family.</text>
</comment>